<dbReference type="AlphaFoldDB" id="X1B697"/>
<accession>X1B697</accession>
<dbReference type="EMBL" id="BART01012089">
    <property type="protein sequence ID" value="GAG76832.1"/>
    <property type="molecule type" value="Genomic_DNA"/>
</dbReference>
<dbReference type="Gene3D" id="3.30.420.130">
    <property type="entry name" value="Dinitrogenase iron-molybdenum cofactor biosynthesis domain"/>
    <property type="match status" value="1"/>
</dbReference>
<feature type="non-terminal residue" evidence="1">
    <location>
        <position position="1"/>
    </location>
</feature>
<comment type="caution">
    <text evidence="1">The sequence shown here is derived from an EMBL/GenBank/DDBJ whole genome shotgun (WGS) entry which is preliminary data.</text>
</comment>
<evidence type="ECO:0000313" key="1">
    <source>
        <dbReference type="EMBL" id="GAG76832.1"/>
    </source>
</evidence>
<gene>
    <name evidence="1" type="ORF">S01H4_25415</name>
</gene>
<dbReference type="InterPro" id="IPR036105">
    <property type="entry name" value="DiNase_FeMo-co_biosyn_sf"/>
</dbReference>
<organism evidence="1">
    <name type="scientific">marine sediment metagenome</name>
    <dbReference type="NCBI Taxonomy" id="412755"/>
    <lineage>
        <taxon>unclassified sequences</taxon>
        <taxon>metagenomes</taxon>
        <taxon>ecological metagenomes</taxon>
    </lineage>
</organism>
<proteinExistence type="predicted"/>
<dbReference type="SUPFAM" id="SSF53146">
    <property type="entry name" value="Nitrogenase accessory factor-like"/>
    <property type="match status" value="1"/>
</dbReference>
<reference evidence="1" key="1">
    <citation type="journal article" date="2014" name="Front. Microbiol.">
        <title>High frequency of phylogenetically diverse reductive dehalogenase-homologous genes in deep subseafloor sedimentary metagenomes.</title>
        <authorList>
            <person name="Kawai M."/>
            <person name="Futagami T."/>
            <person name="Toyoda A."/>
            <person name="Takaki Y."/>
            <person name="Nishi S."/>
            <person name="Hori S."/>
            <person name="Arai W."/>
            <person name="Tsubouchi T."/>
            <person name="Morono Y."/>
            <person name="Uchiyama I."/>
            <person name="Ito T."/>
            <person name="Fujiyama A."/>
            <person name="Inagaki F."/>
            <person name="Takami H."/>
        </authorList>
    </citation>
    <scope>NUCLEOTIDE SEQUENCE</scope>
    <source>
        <strain evidence="1">Expedition CK06-06</strain>
    </source>
</reference>
<sequence length="59" mass="6543">TCIVGGIGARPYMILQQSGIKTYSVSEDLINKSVQDVVLHFLTNKLLELEDGTCNHKNH</sequence>
<evidence type="ECO:0008006" key="2">
    <source>
        <dbReference type="Google" id="ProtNLM"/>
    </source>
</evidence>
<protein>
    <recommendedName>
        <fullName evidence="2">Dinitrogenase iron-molybdenum cofactor biosynthesis domain-containing protein</fullName>
    </recommendedName>
</protein>
<name>X1B697_9ZZZZ</name>